<keyword evidence="5" id="KW-0574">Periplasm</keyword>
<accession>A0A6I4TZZ1</accession>
<gene>
    <name evidence="12" type="ORF">GRI97_16750</name>
</gene>
<dbReference type="GO" id="GO:0004130">
    <property type="term" value="F:cytochrome-c peroxidase activity"/>
    <property type="evidence" value="ECO:0007669"/>
    <property type="project" value="TreeGrafter"/>
</dbReference>
<feature type="domain" description="Cytochrome c" evidence="11">
    <location>
        <begin position="212"/>
        <end position="323"/>
    </location>
</feature>
<comment type="caution">
    <text evidence="12">The sequence shown here is derived from an EMBL/GenBank/DDBJ whole genome shotgun (WGS) entry which is preliminary data.</text>
</comment>
<keyword evidence="2 8" id="KW-0349">Heme</keyword>
<feature type="binding site" description="covalent" evidence="8">
    <location>
        <position position="75"/>
    </location>
    <ligand>
        <name>heme c</name>
        <dbReference type="ChEBI" id="CHEBI:61717"/>
        <label>1</label>
    </ligand>
</feature>
<protein>
    <submittedName>
        <fullName evidence="12">C-type cytochrome</fullName>
    </submittedName>
</protein>
<feature type="domain" description="Cytochrome c" evidence="11">
    <location>
        <begin position="53"/>
        <end position="215"/>
    </location>
</feature>
<dbReference type="PANTHER" id="PTHR30600">
    <property type="entry name" value="CYTOCHROME C PEROXIDASE-RELATED"/>
    <property type="match status" value="1"/>
</dbReference>
<dbReference type="InterPro" id="IPR009056">
    <property type="entry name" value="Cyt_c-like_dom"/>
</dbReference>
<evidence type="ECO:0000256" key="1">
    <source>
        <dbReference type="ARBA" id="ARBA00004418"/>
    </source>
</evidence>
<dbReference type="InterPro" id="IPR026259">
    <property type="entry name" value="MauG/Cytc_peroxidase"/>
</dbReference>
<dbReference type="Pfam" id="PF03150">
    <property type="entry name" value="CCP_MauG"/>
    <property type="match status" value="1"/>
</dbReference>
<comment type="PTM">
    <text evidence="8">Binds 2 heme groups per subunit.</text>
</comment>
<feature type="chain" id="PRO_5026062322" evidence="10">
    <location>
        <begin position="20"/>
        <end position="346"/>
    </location>
</feature>
<feature type="binding site" description="covalent" evidence="8">
    <location>
        <position position="228"/>
    </location>
    <ligand>
        <name>heme c</name>
        <dbReference type="ChEBI" id="CHEBI:61717"/>
        <label>2</label>
    </ligand>
</feature>
<dbReference type="GO" id="GO:0042597">
    <property type="term" value="C:periplasmic space"/>
    <property type="evidence" value="ECO:0007669"/>
    <property type="project" value="UniProtKB-SubCell"/>
</dbReference>
<dbReference type="SUPFAM" id="SSF46626">
    <property type="entry name" value="Cytochrome c"/>
    <property type="match status" value="2"/>
</dbReference>
<evidence type="ECO:0000256" key="6">
    <source>
        <dbReference type="ARBA" id="ARBA00023002"/>
    </source>
</evidence>
<dbReference type="GO" id="GO:0046872">
    <property type="term" value="F:metal ion binding"/>
    <property type="evidence" value="ECO:0007669"/>
    <property type="project" value="UniProtKB-KW"/>
</dbReference>
<dbReference type="OrthoDB" id="9805202at2"/>
<dbReference type="EMBL" id="WTYJ01000004">
    <property type="protein sequence ID" value="MXP00642.1"/>
    <property type="molecule type" value="Genomic_DNA"/>
</dbReference>
<comment type="cofactor">
    <cofactor evidence="8">
        <name>heme</name>
        <dbReference type="ChEBI" id="CHEBI:30413"/>
    </cofactor>
    <text evidence="8">Binds 2 heme groups.</text>
</comment>
<dbReference type="GO" id="GO:0020037">
    <property type="term" value="F:heme binding"/>
    <property type="evidence" value="ECO:0007669"/>
    <property type="project" value="InterPro"/>
</dbReference>
<feature type="binding site" description="axial binding residue" evidence="9">
    <location>
        <position position="79"/>
    </location>
    <ligand>
        <name>heme c</name>
        <dbReference type="ChEBI" id="CHEBI:61717"/>
        <label>1</label>
    </ligand>
    <ligandPart>
        <name>Fe</name>
        <dbReference type="ChEBI" id="CHEBI:18248"/>
    </ligandPart>
</feature>
<feature type="signal peptide" evidence="10">
    <location>
        <begin position="1"/>
        <end position="19"/>
    </location>
</feature>
<dbReference type="GO" id="GO:0009055">
    <property type="term" value="F:electron transfer activity"/>
    <property type="evidence" value="ECO:0007669"/>
    <property type="project" value="InterPro"/>
</dbReference>
<evidence type="ECO:0000256" key="5">
    <source>
        <dbReference type="ARBA" id="ARBA00022764"/>
    </source>
</evidence>
<feature type="binding site" description="covalent" evidence="8">
    <location>
        <position position="225"/>
    </location>
    <ligand>
        <name>heme c</name>
        <dbReference type="ChEBI" id="CHEBI:61717"/>
        <label>2</label>
    </ligand>
</feature>
<evidence type="ECO:0000256" key="9">
    <source>
        <dbReference type="PIRSR" id="PIRSR000294-2"/>
    </source>
</evidence>
<dbReference type="PIRSF" id="PIRSF000294">
    <property type="entry name" value="Cytochrome-c_peroxidase"/>
    <property type="match status" value="1"/>
</dbReference>
<keyword evidence="3 9" id="KW-0479">Metal-binding</keyword>
<dbReference type="InterPro" id="IPR036909">
    <property type="entry name" value="Cyt_c-like_dom_sf"/>
</dbReference>
<dbReference type="RefSeq" id="WP_161392369.1">
    <property type="nucleotide sequence ID" value="NZ_JBHSCP010000003.1"/>
</dbReference>
<keyword evidence="7 9" id="KW-0408">Iron</keyword>
<dbReference type="InterPro" id="IPR051395">
    <property type="entry name" value="Cytochrome_c_Peroxidase/MauG"/>
</dbReference>
<comment type="subcellular location">
    <subcellularLocation>
        <location evidence="1">Periplasm</location>
    </subcellularLocation>
</comment>
<evidence type="ECO:0000313" key="12">
    <source>
        <dbReference type="EMBL" id="MXP00642.1"/>
    </source>
</evidence>
<evidence type="ECO:0000256" key="3">
    <source>
        <dbReference type="ARBA" id="ARBA00022723"/>
    </source>
</evidence>
<evidence type="ECO:0000256" key="7">
    <source>
        <dbReference type="ARBA" id="ARBA00023004"/>
    </source>
</evidence>
<evidence type="ECO:0000256" key="2">
    <source>
        <dbReference type="ARBA" id="ARBA00022617"/>
    </source>
</evidence>
<keyword evidence="4 10" id="KW-0732">Signal</keyword>
<reference evidence="12 13" key="1">
    <citation type="submission" date="2019-12" db="EMBL/GenBank/DDBJ databases">
        <title>Genomic-based taxomic classification of the family Erythrobacteraceae.</title>
        <authorList>
            <person name="Xu L."/>
        </authorList>
    </citation>
    <scope>NUCLEOTIDE SEQUENCE [LARGE SCALE GENOMIC DNA]</scope>
    <source>
        <strain evidence="12 13">S36</strain>
    </source>
</reference>
<dbReference type="Gene3D" id="1.10.760.10">
    <property type="entry name" value="Cytochrome c-like domain"/>
    <property type="match status" value="2"/>
</dbReference>
<evidence type="ECO:0000256" key="8">
    <source>
        <dbReference type="PIRSR" id="PIRSR000294-1"/>
    </source>
</evidence>
<dbReference type="PROSITE" id="PS51007">
    <property type="entry name" value="CYTC"/>
    <property type="match status" value="2"/>
</dbReference>
<evidence type="ECO:0000313" key="13">
    <source>
        <dbReference type="Proteomes" id="UP000469430"/>
    </source>
</evidence>
<proteinExistence type="predicted"/>
<dbReference type="Proteomes" id="UP000469430">
    <property type="component" value="Unassembled WGS sequence"/>
</dbReference>
<organism evidence="12 13">
    <name type="scientific">Croceibacterium xixiisoli</name>
    <dbReference type="NCBI Taxonomy" id="1476466"/>
    <lineage>
        <taxon>Bacteria</taxon>
        <taxon>Pseudomonadati</taxon>
        <taxon>Pseudomonadota</taxon>
        <taxon>Alphaproteobacteria</taxon>
        <taxon>Sphingomonadales</taxon>
        <taxon>Erythrobacteraceae</taxon>
        <taxon>Croceibacterium</taxon>
    </lineage>
</organism>
<evidence type="ECO:0000256" key="10">
    <source>
        <dbReference type="SAM" id="SignalP"/>
    </source>
</evidence>
<sequence>MNRASLILIALAAGVVATAAARPAAPQPSAWQWDLPEGIAPPPVPADNPMSQAKVDLGRRLFYDADLSIDGTMACSNCHNQRRGFADSTRTRPGVHGDAGRRNVQGLANVSYLSPLTWGDTRLTTLEQQAMVPVFGDDPVEMGMLGQDAELARRLSADGCYRAMFLAAFPETGGRVDTPAVAKALAAFQRTLLSFDSPVDRRQRGDAGALTAEAKRGEALFGAHCASCHAGQDFTDRQFHALEDPAAAMTDTGLAHATGQASDRGRYRTPSLRNVALTGPYWHDGSVESMGEAIARHARVLPGNVLTQERERQDIIAFLHGLTDQRFATDPRFAYPDGICLAYRAD</sequence>
<feature type="binding site" description="covalent" evidence="8">
    <location>
        <position position="78"/>
    </location>
    <ligand>
        <name>heme c</name>
        <dbReference type="ChEBI" id="CHEBI:61717"/>
        <label>1</label>
    </ligand>
</feature>
<evidence type="ECO:0000256" key="4">
    <source>
        <dbReference type="ARBA" id="ARBA00022729"/>
    </source>
</evidence>
<name>A0A6I4TZZ1_9SPHN</name>
<keyword evidence="6" id="KW-0560">Oxidoreductase</keyword>
<keyword evidence="13" id="KW-1185">Reference proteome</keyword>
<dbReference type="InterPro" id="IPR004852">
    <property type="entry name" value="Di-haem_cyt_c_peroxidsae"/>
</dbReference>
<dbReference type="AlphaFoldDB" id="A0A6I4TZZ1"/>
<feature type="binding site" description="axial binding residue" evidence="9">
    <location>
        <position position="229"/>
    </location>
    <ligand>
        <name>heme c</name>
        <dbReference type="ChEBI" id="CHEBI:61717"/>
        <label>2</label>
    </ligand>
    <ligandPart>
        <name>Fe</name>
        <dbReference type="ChEBI" id="CHEBI:18248"/>
    </ligandPart>
</feature>
<evidence type="ECO:0000259" key="11">
    <source>
        <dbReference type="PROSITE" id="PS51007"/>
    </source>
</evidence>